<feature type="non-terminal residue" evidence="1">
    <location>
        <position position="67"/>
    </location>
</feature>
<organism evidence="1">
    <name type="scientific">marine metagenome</name>
    <dbReference type="NCBI Taxonomy" id="408172"/>
    <lineage>
        <taxon>unclassified sequences</taxon>
        <taxon>metagenomes</taxon>
        <taxon>ecological metagenomes</taxon>
    </lineage>
</organism>
<reference evidence="1" key="1">
    <citation type="submission" date="2018-05" db="EMBL/GenBank/DDBJ databases">
        <authorList>
            <person name="Lanie J.A."/>
            <person name="Ng W.-L."/>
            <person name="Kazmierczak K.M."/>
            <person name="Andrzejewski T.M."/>
            <person name="Davidsen T.M."/>
            <person name="Wayne K.J."/>
            <person name="Tettelin H."/>
            <person name="Glass J.I."/>
            <person name="Rusch D."/>
            <person name="Podicherti R."/>
            <person name="Tsui H.-C.T."/>
            <person name="Winkler M.E."/>
        </authorList>
    </citation>
    <scope>NUCLEOTIDE SEQUENCE</scope>
</reference>
<gene>
    <name evidence="1" type="ORF">METZ01_LOCUS495188</name>
</gene>
<dbReference type="EMBL" id="UINC01216265">
    <property type="protein sequence ID" value="SVE42334.1"/>
    <property type="molecule type" value="Genomic_DNA"/>
</dbReference>
<name>A0A383DDB8_9ZZZZ</name>
<evidence type="ECO:0000313" key="1">
    <source>
        <dbReference type="EMBL" id="SVE42334.1"/>
    </source>
</evidence>
<dbReference type="AlphaFoldDB" id="A0A383DDB8"/>
<protein>
    <submittedName>
        <fullName evidence="1">Uncharacterized protein</fullName>
    </submittedName>
</protein>
<proteinExistence type="predicted"/>
<accession>A0A383DDB8</accession>
<sequence>MITSYDLEQEKLYLSLINQIDINSLNKKQLDDMAKDSLIREKVKLNIINLQEGLVIDDNFININIKQ</sequence>